<evidence type="ECO:0000313" key="2">
    <source>
        <dbReference type="Proteomes" id="UP000237056"/>
    </source>
</evidence>
<name>A0A2S4N447_9FLAO</name>
<reference evidence="1 2" key="1">
    <citation type="submission" date="2018-01" db="EMBL/GenBank/DDBJ databases">
        <title>Genomic Encyclopedia of Type Strains, Phase I: the one thousand microbial genomes (KMG-I) project.</title>
        <authorList>
            <person name="Goeker M."/>
        </authorList>
    </citation>
    <scope>NUCLEOTIDE SEQUENCE [LARGE SCALE GENOMIC DNA]</scope>
    <source>
        <strain evidence="1 2">DSM 17960</strain>
    </source>
</reference>
<comment type="caution">
    <text evidence="1">The sequence shown here is derived from an EMBL/GenBank/DDBJ whole genome shotgun (WGS) entry which is preliminary data.</text>
</comment>
<dbReference type="AlphaFoldDB" id="A0A2S4N447"/>
<accession>A0A2S4N447</accession>
<gene>
    <name evidence="1" type="ORF">Q361_1792</name>
</gene>
<dbReference type="RefSeq" id="WP_103727245.1">
    <property type="nucleotide sequence ID" value="NZ_PQNY01000079.1"/>
</dbReference>
<protein>
    <submittedName>
        <fullName evidence="1">Uncharacterized protein</fullName>
    </submittedName>
</protein>
<organism evidence="1 2">
    <name type="scientific">Flavobacterium croceum DSM 17960</name>
    <dbReference type="NCBI Taxonomy" id="1121886"/>
    <lineage>
        <taxon>Bacteria</taxon>
        <taxon>Pseudomonadati</taxon>
        <taxon>Bacteroidota</taxon>
        <taxon>Flavobacteriia</taxon>
        <taxon>Flavobacteriales</taxon>
        <taxon>Flavobacteriaceae</taxon>
        <taxon>Flavobacterium</taxon>
    </lineage>
</organism>
<dbReference type="OrthoDB" id="1355809at2"/>
<keyword evidence="2" id="KW-1185">Reference proteome</keyword>
<sequence length="167" mass="19461">MKLYSLIIIFIIFSFDGYSQIVNISRDSITNKLIDFLIKKDEIKSNQIEDYKNHKLNITFIGMLNGYSKNELIEGLYFFSKGASHSRVFGLIIQKSDFVILDLSNRESLNEAIKLVLDYCEQNKYCVEITKDYITKLLKTYYNINKSPYSPGDVNCRKRITDIKNLP</sequence>
<dbReference type="Proteomes" id="UP000237056">
    <property type="component" value="Unassembled WGS sequence"/>
</dbReference>
<proteinExistence type="predicted"/>
<evidence type="ECO:0000313" key="1">
    <source>
        <dbReference type="EMBL" id="POS00519.1"/>
    </source>
</evidence>
<dbReference type="EMBL" id="PQNY01000079">
    <property type="protein sequence ID" value="POS00519.1"/>
    <property type="molecule type" value="Genomic_DNA"/>
</dbReference>